<organism evidence="3 4">
    <name type="scientific">Buddleja alternifolia</name>
    <dbReference type="NCBI Taxonomy" id="168488"/>
    <lineage>
        <taxon>Eukaryota</taxon>
        <taxon>Viridiplantae</taxon>
        <taxon>Streptophyta</taxon>
        <taxon>Embryophyta</taxon>
        <taxon>Tracheophyta</taxon>
        <taxon>Spermatophyta</taxon>
        <taxon>Magnoliopsida</taxon>
        <taxon>eudicotyledons</taxon>
        <taxon>Gunneridae</taxon>
        <taxon>Pentapetalae</taxon>
        <taxon>asterids</taxon>
        <taxon>lamiids</taxon>
        <taxon>Lamiales</taxon>
        <taxon>Scrophulariaceae</taxon>
        <taxon>Buddlejeae</taxon>
        <taxon>Buddleja</taxon>
    </lineage>
</organism>
<dbReference type="InterPro" id="IPR051382">
    <property type="entry name" value="CYP450_AA/FA_Hydroxylases"/>
</dbReference>
<dbReference type="EMBL" id="WHWC01000012">
    <property type="protein sequence ID" value="KAG8373051.1"/>
    <property type="molecule type" value="Genomic_DNA"/>
</dbReference>
<proteinExistence type="predicted"/>
<dbReference type="Gene3D" id="1.10.630.10">
    <property type="entry name" value="Cytochrome P450"/>
    <property type="match status" value="1"/>
</dbReference>
<dbReference type="GO" id="GO:0004497">
    <property type="term" value="F:monooxygenase activity"/>
    <property type="evidence" value="ECO:0007669"/>
    <property type="project" value="InterPro"/>
</dbReference>
<name>A0AAV6WY58_9LAMI</name>
<dbReference type="SUPFAM" id="SSF48264">
    <property type="entry name" value="Cytochrome P450"/>
    <property type="match status" value="1"/>
</dbReference>
<reference evidence="3" key="1">
    <citation type="submission" date="2019-10" db="EMBL/GenBank/DDBJ databases">
        <authorList>
            <person name="Zhang R."/>
            <person name="Pan Y."/>
            <person name="Wang J."/>
            <person name="Ma R."/>
            <person name="Yu S."/>
        </authorList>
    </citation>
    <scope>NUCLEOTIDE SEQUENCE</scope>
    <source>
        <strain evidence="3">LA-IB0</strain>
        <tissue evidence="3">Leaf</tissue>
    </source>
</reference>
<keyword evidence="4" id="KW-1185">Reference proteome</keyword>
<evidence type="ECO:0000313" key="4">
    <source>
        <dbReference type="Proteomes" id="UP000826271"/>
    </source>
</evidence>
<evidence type="ECO:0000256" key="1">
    <source>
        <dbReference type="ARBA" id="ARBA00004167"/>
    </source>
</evidence>
<protein>
    <recommendedName>
        <fullName evidence="5">Cytochrome P450</fullName>
    </recommendedName>
</protein>
<comment type="subcellular location">
    <subcellularLocation>
        <location evidence="1">Membrane</location>
        <topology evidence="1">Single-pass membrane protein</topology>
    </subcellularLocation>
</comment>
<dbReference type="Pfam" id="PF00067">
    <property type="entry name" value="p450"/>
    <property type="match status" value="1"/>
</dbReference>
<dbReference type="GO" id="GO:0020037">
    <property type="term" value="F:heme binding"/>
    <property type="evidence" value="ECO:0007669"/>
    <property type="project" value="InterPro"/>
</dbReference>
<dbReference type="GO" id="GO:0016020">
    <property type="term" value="C:membrane"/>
    <property type="evidence" value="ECO:0007669"/>
    <property type="project" value="UniProtKB-SubCell"/>
</dbReference>
<dbReference type="PANTHER" id="PTHR47949">
    <property type="entry name" value="CYTOCHROME P450 703A2-RELATED-RELATED"/>
    <property type="match status" value="1"/>
</dbReference>
<dbReference type="InterPro" id="IPR001128">
    <property type="entry name" value="Cyt_P450"/>
</dbReference>
<evidence type="ECO:0000313" key="3">
    <source>
        <dbReference type="EMBL" id="KAG8373051.1"/>
    </source>
</evidence>
<dbReference type="PANTHER" id="PTHR47949:SF4">
    <property type="entry name" value="TYROSINE N-MONOOXYGENASE"/>
    <property type="match status" value="1"/>
</dbReference>
<dbReference type="GO" id="GO:0005506">
    <property type="term" value="F:iron ion binding"/>
    <property type="evidence" value="ECO:0007669"/>
    <property type="project" value="InterPro"/>
</dbReference>
<dbReference type="PRINTS" id="PR00463">
    <property type="entry name" value="EP450I"/>
</dbReference>
<sequence length="191" mass="21469">MQFIYSSNAIEWAMTELINQPDILPRVVKELDHVVGRTRLVQESDLPKLNFVKAFAKEAFRLHPVAPVNVPHVSTKGAAMAGCFILEGSHVLLSLSGLEREPKIWKDPLRQRVEHDMSISTGRWGCAAIRLGSTMIVVLLARLIHGFTWIVSDGKSIDLVESHENMLTAELLIANATPRLNPQVYMQFLKY</sequence>
<dbReference type="AlphaFoldDB" id="A0AAV6WY58"/>
<dbReference type="InterPro" id="IPR002401">
    <property type="entry name" value="Cyt_P450_E_grp-I"/>
</dbReference>
<dbReference type="Proteomes" id="UP000826271">
    <property type="component" value="Unassembled WGS sequence"/>
</dbReference>
<gene>
    <name evidence="3" type="ORF">BUALT_Bualt12G0130600</name>
</gene>
<evidence type="ECO:0008006" key="5">
    <source>
        <dbReference type="Google" id="ProtNLM"/>
    </source>
</evidence>
<dbReference type="GO" id="GO:0016705">
    <property type="term" value="F:oxidoreductase activity, acting on paired donors, with incorporation or reduction of molecular oxygen"/>
    <property type="evidence" value="ECO:0007669"/>
    <property type="project" value="InterPro"/>
</dbReference>
<accession>A0AAV6WY58</accession>
<evidence type="ECO:0000256" key="2">
    <source>
        <dbReference type="ARBA" id="ARBA00023002"/>
    </source>
</evidence>
<keyword evidence="2" id="KW-0560">Oxidoreductase</keyword>
<dbReference type="InterPro" id="IPR036396">
    <property type="entry name" value="Cyt_P450_sf"/>
</dbReference>
<comment type="caution">
    <text evidence="3">The sequence shown here is derived from an EMBL/GenBank/DDBJ whole genome shotgun (WGS) entry which is preliminary data.</text>
</comment>